<dbReference type="CDD" id="cd16164">
    <property type="entry name" value="OCRE_VG5Q"/>
    <property type="match status" value="1"/>
</dbReference>
<accession>A0A3M6U8K6</accession>
<dbReference type="EMBL" id="RCHS01002030">
    <property type="protein sequence ID" value="RMX49906.1"/>
    <property type="molecule type" value="Genomic_DNA"/>
</dbReference>
<dbReference type="InterPro" id="IPR000467">
    <property type="entry name" value="G_patch_dom"/>
</dbReference>
<keyword evidence="5" id="KW-1185">Reference proteome</keyword>
<dbReference type="AlphaFoldDB" id="A0A3M6U8K6"/>
<dbReference type="PANTHER" id="PTHR23106">
    <property type="entry name" value="ANGIOGENIC FACTOR WITH G PATCH AND FHA DOMAINS 1"/>
    <property type="match status" value="1"/>
</dbReference>
<dbReference type="Pfam" id="PF00498">
    <property type="entry name" value="FHA"/>
    <property type="match status" value="1"/>
</dbReference>
<feature type="compositionally biased region" description="Acidic residues" evidence="1">
    <location>
        <begin position="209"/>
        <end position="219"/>
    </location>
</feature>
<feature type="compositionally biased region" description="Basic and acidic residues" evidence="1">
    <location>
        <begin position="46"/>
        <end position="88"/>
    </location>
</feature>
<feature type="compositionally biased region" description="Polar residues" evidence="1">
    <location>
        <begin position="89"/>
        <end position="105"/>
    </location>
</feature>
<dbReference type="PROSITE" id="PS50006">
    <property type="entry name" value="FHA_DOMAIN"/>
    <property type="match status" value="1"/>
</dbReference>
<dbReference type="InterPro" id="IPR000253">
    <property type="entry name" value="FHA_dom"/>
</dbReference>
<organism evidence="4 5">
    <name type="scientific">Pocillopora damicornis</name>
    <name type="common">Cauliflower coral</name>
    <name type="synonym">Millepora damicornis</name>
    <dbReference type="NCBI Taxonomy" id="46731"/>
    <lineage>
        <taxon>Eukaryota</taxon>
        <taxon>Metazoa</taxon>
        <taxon>Cnidaria</taxon>
        <taxon>Anthozoa</taxon>
        <taxon>Hexacorallia</taxon>
        <taxon>Scleractinia</taxon>
        <taxon>Astrocoeniina</taxon>
        <taxon>Pocilloporidae</taxon>
        <taxon>Pocillopora</taxon>
    </lineage>
</organism>
<evidence type="ECO:0000259" key="2">
    <source>
        <dbReference type="PROSITE" id="PS50006"/>
    </source>
</evidence>
<evidence type="ECO:0000313" key="5">
    <source>
        <dbReference type="Proteomes" id="UP000275408"/>
    </source>
</evidence>
<dbReference type="InterPro" id="IPR035624">
    <property type="entry name" value="AGGF1_OCRE"/>
</dbReference>
<dbReference type="GO" id="GO:0003676">
    <property type="term" value="F:nucleic acid binding"/>
    <property type="evidence" value="ECO:0007669"/>
    <property type="project" value="InterPro"/>
</dbReference>
<dbReference type="InterPro" id="IPR041591">
    <property type="entry name" value="OCRE"/>
</dbReference>
<feature type="domain" description="FHA" evidence="2">
    <location>
        <begin position="258"/>
        <end position="311"/>
    </location>
</feature>
<proteinExistence type="predicted"/>
<sequence length="582" mass="65207">MEDENRKLEGSAKDLDAASLKDDKIAELNGQITELKRELEAASKKLRKAEFERDSAQRSVENLKTEVRDLGKKLQEERKKTLEGRNKSNDPLQAESTTQEASIGSNKKKSWLSGGHGSKDLKESLEQAAADAMSLGGFVYDERTGLYYDWNTGYYYDPNSRLYYENTTGTYYYYDEQSATYKFHSKVDLSCNLEEAASTEIKNDKDERESGEETSDDEEKNDKDSEITEVQFPCIRAIVIKSLKMKVGSLFIVTCTGGTIGREKDMSHVIRLPDFEVSKLQCNIEFDKERRQYFICDVGSRNGTFLNGSRLSESKQKSQLQVITHGDELTLGTTTFHLHIHPGTQTCDSCEPGQVQALAHQGTSTAVDDDVTITKVVPGDRSLNSLSVQEQRKSELKRIKRAYALEDSTYCEQPTDGTLAGKYKNRAEVRRTKVGSDVPVATADDLPASVHRPIKEENVGRKMLEKMGWKEGEGLGREGAGRLEPVTVEVRDSLRGLGSGVKRSIDDVDSKSYIRAKTRERFEQPKSATSGTVKFVAAHTTRPEKESSSNFNEINDISVEKPRSSQELPLTLKTEELDIFAE</sequence>
<reference evidence="4 5" key="1">
    <citation type="journal article" date="2018" name="Sci. Rep.">
        <title>Comparative analysis of the Pocillopora damicornis genome highlights role of immune system in coral evolution.</title>
        <authorList>
            <person name="Cunning R."/>
            <person name="Bay R.A."/>
            <person name="Gillette P."/>
            <person name="Baker A.C."/>
            <person name="Traylor-Knowles N."/>
        </authorList>
    </citation>
    <scope>NUCLEOTIDE SEQUENCE [LARGE SCALE GENOMIC DNA]</scope>
    <source>
        <strain evidence="4">RSMAS</strain>
        <tissue evidence="4">Whole animal</tissue>
    </source>
</reference>
<dbReference type="OMA" id="QLHKTHA"/>
<comment type="caution">
    <text evidence="4">The sequence shown here is derived from an EMBL/GenBank/DDBJ whole genome shotgun (WGS) entry which is preliminary data.</text>
</comment>
<name>A0A3M6U8K6_POCDA</name>
<dbReference type="Proteomes" id="UP000275408">
    <property type="component" value="Unassembled WGS sequence"/>
</dbReference>
<dbReference type="SUPFAM" id="SSF49879">
    <property type="entry name" value="SMAD/FHA domain"/>
    <property type="match status" value="1"/>
</dbReference>
<feature type="region of interest" description="Disordered" evidence="1">
    <location>
        <begin position="198"/>
        <end position="225"/>
    </location>
</feature>
<gene>
    <name evidence="4" type="ORF">pdam_00017306</name>
</gene>
<feature type="region of interest" description="Disordered" evidence="1">
    <location>
        <begin position="46"/>
        <end position="118"/>
    </location>
</feature>
<dbReference type="Pfam" id="PF01585">
    <property type="entry name" value="G-patch"/>
    <property type="match status" value="1"/>
</dbReference>
<feature type="region of interest" description="Disordered" evidence="1">
    <location>
        <begin position="540"/>
        <end position="565"/>
    </location>
</feature>
<feature type="domain" description="G-patch" evidence="3">
    <location>
        <begin position="456"/>
        <end position="502"/>
    </location>
</feature>
<dbReference type="Gene3D" id="2.60.200.20">
    <property type="match status" value="1"/>
</dbReference>
<evidence type="ECO:0000256" key="1">
    <source>
        <dbReference type="SAM" id="MobiDB-lite"/>
    </source>
</evidence>
<dbReference type="Pfam" id="PF17780">
    <property type="entry name" value="OCRE"/>
    <property type="match status" value="1"/>
</dbReference>
<dbReference type="STRING" id="46731.A0A3M6U8K6"/>
<dbReference type="PROSITE" id="PS50174">
    <property type="entry name" value="G_PATCH"/>
    <property type="match status" value="1"/>
</dbReference>
<dbReference type="SMART" id="SM00240">
    <property type="entry name" value="FHA"/>
    <property type="match status" value="1"/>
</dbReference>
<evidence type="ECO:0000259" key="3">
    <source>
        <dbReference type="PROSITE" id="PS50174"/>
    </source>
</evidence>
<dbReference type="PANTHER" id="PTHR23106:SF24">
    <property type="entry name" value="ANGIOGENIC FACTOR WITH G PATCH AND FHA DOMAINS 1"/>
    <property type="match status" value="1"/>
</dbReference>
<evidence type="ECO:0008006" key="6">
    <source>
        <dbReference type="Google" id="ProtNLM"/>
    </source>
</evidence>
<dbReference type="InterPro" id="IPR053027">
    <property type="entry name" value="AGGF1"/>
</dbReference>
<feature type="region of interest" description="Disordered" evidence="1">
    <location>
        <begin position="1"/>
        <end position="21"/>
    </location>
</feature>
<protein>
    <recommendedName>
        <fullName evidence="6">Angiogenic factor with G patch and FHA domains 1</fullName>
    </recommendedName>
</protein>
<dbReference type="OrthoDB" id="2538319at2759"/>
<dbReference type="CDD" id="cd22686">
    <property type="entry name" value="FHA_AGGF1"/>
    <property type="match status" value="1"/>
</dbReference>
<dbReference type="InterPro" id="IPR008984">
    <property type="entry name" value="SMAD_FHA_dom_sf"/>
</dbReference>
<evidence type="ECO:0000313" key="4">
    <source>
        <dbReference type="EMBL" id="RMX49906.1"/>
    </source>
</evidence>
<dbReference type="SMART" id="SM00443">
    <property type="entry name" value="G_patch"/>
    <property type="match status" value="1"/>
</dbReference>